<name>A0A084AIK6_STACB</name>
<evidence type="ECO:0000313" key="2">
    <source>
        <dbReference type="EMBL" id="KEY65135.1"/>
    </source>
</evidence>
<gene>
    <name evidence="2" type="ORF">S7711_04225</name>
</gene>
<accession>A0A084AIK6</accession>
<feature type="compositionally biased region" description="Basic and acidic residues" evidence="1">
    <location>
        <begin position="264"/>
        <end position="278"/>
    </location>
</feature>
<sequence>MFACVTSSSSQRANHCLSHKRLMTSPETWLDEDTLKNLADRLRNQQLEESLAIVRSAVQEGDARQVIMAMPMLLALAICPAMLGTQEAIRQSQSKNKREEHRARRCNLITSCVKPSIRSRDINGRLVILRDSKLCIANEPPPRNLDEPHSMVSGHPFAGYFLPYPDSQYEGVVSTICEEPPILNWMYVDKDTYEVKYGLRVEAQPHITGPFDCTAQDRRMTLEGWEGFVAVEEYPGTWALYFDRDDDGLRSKVPLGTRVLEIELTRREKKEPKPKPDPRQAQTLDEMMKQHKERTRKEEAEKEEFKRREAEQFEAAAAAAAAAAVVQENEAAHPPGREASDLQQHPTIQLPALDGLSISHGKAADAGDAGGILSPNPSIRSDAPSMWSLASRTDGGLEDTASVTVATSISGREQLAEGFGYKKPYVEDAAEVFGRTEYI</sequence>
<protein>
    <submittedName>
        <fullName evidence="2">Uncharacterized protein</fullName>
    </submittedName>
</protein>
<dbReference type="HOGENOM" id="CLU_059405_0_0_1"/>
<dbReference type="OrthoDB" id="3928002at2759"/>
<keyword evidence="3" id="KW-1185">Reference proteome</keyword>
<evidence type="ECO:0000313" key="3">
    <source>
        <dbReference type="Proteomes" id="UP000028045"/>
    </source>
</evidence>
<proteinExistence type="predicted"/>
<dbReference type="PANTHER" id="PTHR38049">
    <property type="entry name" value="RICIN B LECTIN DOMAIN-CONTAINING PROTEIN"/>
    <property type="match status" value="1"/>
</dbReference>
<dbReference type="Proteomes" id="UP000028045">
    <property type="component" value="Unassembled WGS sequence"/>
</dbReference>
<dbReference type="AlphaFoldDB" id="A0A084AIK6"/>
<dbReference type="PANTHER" id="PTHR38049:SF2">
    <property type="entry name" value="RICIN B LECTIN DOMAIN-CONTAINING PROTEIN"/>
    <property type="match status" value="1"/>
</dbReference>
<feature type="compositionally biased region" description="Basic and acidic residues" evidence="1">
    <location>
        <begin position="286"/>
        <end position="311"/>
    </location>
</feature>
<feature type="region of interest" description="Disordered" evidence="1">
    <location>
        <begin position="264"/>
        <end position="313"/>
    </location>
</feature>
<dbReference type="EMBL" id="KL648713">
    <property type="protein sequence ID" value="KEY65135.1"/>
    <property type="molecule type" value="Genomic_DNA"/>
</dbReference>
<evidence type="ECO:0000256" key="1">
    <source>
        <dbReference type="SAM" id="MobiDB-lite"/>
    </source>
</evidence>
<reference evidence="2 3" key="1">
    <citation type="journal article" date="2014" name="BMC Genomics">
        <title>Comparative genome sequencing reveals chemotype-specific gene clusters in the toxigenic black mold Stachybotrys.</title>
        <authorList>
            <person name="Semeiks J."/>
            <person name="Borek D."/>
            <person name="Otwinowski Z."/>
            <person name="Grishin N.V."/>
        </authorList>
    </citation>
    <scope>NUCLEOTIDE SEQUENCE [LARGE SCALE GENOMIC DNA]</scope>
    <source>
        <strain evidence="3">CBS 109288 / IBT 7711</strain>
    </source>
</reference>
<organism evidence="2 3">
    <name type="scientific">Stachybotrys chartarum (strain CBS 109288 / IBT 7711)</name>
    <name type="common">Toxic black mold</name>
    <name type="synonym">Stilbospora chartarum</name>
    <dbReference type="NCBI Taxonomy" id="1280523"/>
    <lineage>
        <taxon>Eukaryota</taxon>
        <taxon>Fungi</taxon>
        <taxon>Dikarya</taxon>
        <taxon>Ascomycota</taxon>
        <taxon>Pezizomycotina</taxon>
        <taxon>Sordariomycetes</taxon>
        <taxon>Hypocreomycetidae</taxon>
        <taxon>Hypocreales</taxon>
        <taxon>Stachybotryaceae</taxon>
        <taxon>Stachybotrys</taxon>
    </lineage>
</organism>